<organism evidence="1 2">
    <name type="scientific">Ignelater luminosus</name>
    <name type="common">Cucubano</name>
    <name type="synonym">Pyrophorus luminosus</name>
    <dbReference type="NCBI Taxonomy" id="2038154"/>
    <lineage>
        <taxon>Eukaryota</taxon>
        <taxon>Metazoa</taxon>
        <taxon>Ecdysozoa</taxon>
        <taxon>Arthropoda</taxon>
        <taxon>Hexapoda</taxon>
        <taxon>Insecta</taxon>
        <taxon>Pterygota</taxon>
        <taxon>Neoptera</taxon>
        <taxon>Endopterygota</taxon>
        <taxon>Coleoptera</taxon>
        <taxon>Polyphaga</taxon>
        <taxon>Elateriformia</taxon>
        <taxon>Elateroidea</taxon>
        <taxon>Elateridae</taxon>
        <taxon>Agrypninae</taxon>
        <taxon>Pyrophorini</taxon>
        <taxon>Ignelater</taxon>
    </lineage>
</organism>
<evidence type="ECO:0000313" key="1">
    <source>
        <dbReference type="EMBL" id="KAF2883366.1"/>
    </source>
</evidence>
<evidence type="ECO:0000313" key="2">
    <source>
        <dbReference type="Proteomes" id="UP000801492"/>
    </source>
</evidence>
<dbReference type="OrthoDB" id="6497308at2759"/>
<sequence>MAELNQKEQEDKPEEVQIRVISSNTYHISMSPNNKEEKNADDGEISDYESIKGHFGWYAIDEKTNSYIPYIIRNNEKYCAVRMVEKNIVSPYTGTVHQDVYCSCINVQGYYTTEAERRLLNEINSFHCDFEYGKLLFSQQDCIILLEDALEFYKFLSVCYLRLLKVKTPSDKCGFIVIDDKSVVPYVLYNDEKYLPLFYFEGAEHLQMNAKTLRGWHLAYMKFCFKIQGIRDEFLKQDSCAAVSINDVKECFPPNTVFKDIWPSTISTLNKKTTNHNRYATRTWVTLPSAQVSSTS</sequence>
<protein>
    <submittedName>
        <fullName evidence="1">Uncharacterized protein</fullName>
    </submittedName>
</protein>
<reference evidence="1" key="1">
    <citation type="submission" date="2019-08" db="EMBL/GenBank/DDBJ databases">
        <title>The genome of the North American firefly Photinus pyralis.</title>
        <authorList>
            <consortium name="Photinus pyralis genome working group"/>
            <person name="Fallon T.R."/>
            <person name="Sander Lower S.E."/>
            <person name="Weng J.-K."/>
        </authorList>
    </citation>
    <scope>NUCLEOTIDE SEQUENCE</scope>
    <source>
        <strain evidence="1">TRF0915ILg1</strain>
        <tissue evidence="1">Whole body</tissue>
    </source>
</reference>
<dbReference type="AlphaFoldDB" id="A0A8K0G295"/>
<gene>
    <name evidence="1" type="ORF">ILUMI_22811</name>
</gene>
<proteinExistence type="predicted"/>
<dbReference type="EMBL" id="VTPC01090434">
    <property type="protein sequence ID" value="KAF2883366.1"/>
    <property type="molecule type" value="Genomic_DNA"/>
</dbReference>
<accession>A0A8K0G295</accession>
<name>A0A8K0G295_IGNLU</name>
<keyword evidence="2" id="KW-1185">Reference proteome</keyword>
<dbReference type="Proteomes" id="UP000801492">
    <property type="component" value="Unassembled WGS sequence"/>
</dbReference>
<comment type="caution">
    <text evidence="1">The sequence shown here is derived from an EMBL/GenBank/DDBJ whole genome shotgun (WGS) entry which is preliminary data.</text>
</comment>